<feature type="signal peptide" evidence="7">
    <location>
        <begin position="1"/>
        <end position="17"/>
    </location>
</feature>
<dbReference type="PRINTS" id="PR00722">
    <property type="entry name" value="CHYMOTRYPSIN"/>
</dbReference>
<dbReference type="InterPro" id="IPR009003">
    <property type="entry name" value="Peptidase_S1_PA"/>
</dbReference>
<evidence type="ECO:0000313" key="9">
    <source>
        <dbReference type="EMBL" id="KAG6450197.1"/>
    </source>
</evidence>
<dbReference type="InterPro" id="IPR033116">
    <property type="entry name" value="TRYPSIN_SER"/>
</dbReference>
<dbReference type="Gene3D" id="2.40.10.10">
    <property type="entry name" value="Trypsin-like serine proteases"/>
    <property type="match status" value="1"/>
</dbReference>
<dbReference type="FunFam" id="2.40.10.10:FF:000034">
    <property type="entry name" value="Eupolytin"/>
    <property type="match status" value="1"/>
</dbReference>
<dbReference type="InterPro" id="IPR001254">
    <property type="entry name" value="Trypsin_dom"/>
</dbReference>
<dbReference type="InterPro" id="IPR018114">
    <property type="entry name" value="TRYPSIN_HIS"/>
</dbReference>
<dbReference type="GO" id="GO:0004252">
    <property type="term" value="F:serine-type endopeptidase activity"/>
    <property type="evidence" value="ECO:0007669"/>
    <property type="project" value="InterPro"/>
</dbReference>
<dbReference type="SMART" id="SM00020">
    <property type="entry name" value="Tryp_SPc"/>
    <property type="match status" value="1"/>
</dbReference>
<evidence type="ECO:0000256" key="6">
    <source>
        <dbReference type="RuleBase" id="RU363034"/>
    </source>
</evidence>
<comment type="caution">
    <text evidence="9">The sequence shown here is derived from an EMBL/GenBank/DDBJ whole genome shotgun (WGS) entry which is preliminary data.</text>
</comment>
<dbReference type="InterPro" id="IPR051487">
    <property type="entry name" value="Ser/Thr_Proteases_Immune/Dev"/>
</dbReference>
<accession>A0A921Z4W1</accession>
<dbReference type="InterPro" id="IPR043504">
    <property type="entry name" value="Peptidase_S1_PA_chymotrypsin"/>
</dbReference>
<reference evidence="9" key="2">
    <citation type="submission" date="2020-12" db="EMBL/GenBank/DDBJ databases">
        <authorList>
            <person name="Kanost M."/>
        </authorList>
    </citation>
    <scope>NUCLEOTIDE SEQUENCE</scope>
</reference>
<dbReference type="EMBL" id="JH668384">
    <property type="protein sequence ID" value="KAG6450197.1"/>
    <property type="molecule type" value="Genomic_DNA"/>
</dbReference>
<dbReference type="Proteomes" id="UP000791440">
    <property type="component" value="Unassembled WGS sequence"/>
</dbReference>
<reference evidence="9" key="1">
    <citation type="journal article" date="2016" name="Insect Biochem. Mol. Biol.">
        <title>Multifaceted biological insights from a draft genome sequence of the tobacco hornworm moth, Manduca sexta.</title>
        <authorList>
            <person name="Kanost M.R."/>
            <person name="Arrese E.L."/>
            <person name="Cao X."/>
            <person name="Chen Y.R."/>
            <person name="Chellapilla S."/>
            <person name="Goldsmith M.R."/>
            <person name="Grosse-Wilde E."/>
            <person name="Heckel D.G."/>
            <person name="Herndon N."/>
            <person name="Jiang H."/>
            <person name="Papanicolaou A."/>
            <person name="Qu J."/>
            <person name="Soulages J.L."/>
            <person name="Vogel H."/>
            <person name="Walters J."/>
            <person name="Waterhouse R.M."/>
            <person name="Ahn S.J."/>
            <person name="Almeida F.C."/>
            <person name="An C."/>
            <person name="Aqrawi P."/>
            <person name="Bretschneider A."/>
            <person name="Bryant W.B."/>
            <person name="Bucks S."/>
            <person name="Chao H."/>
            <person name="Chevignon G."/>
            <person name="Christen J.M."/>
            <person name="Clarke D.F."/>
            <person name="Dittmer N.T."/>
            <person name="Ferguson L.C.F."/>
            <person name="Garavelou S."/>
            <person name="Gordon K.H.J."/>
            <person name="Gunaratna R.T."/>
            <person name="Han Y."/>
            <person name="Hauser F."/>
            <person name="He Y."/>
            <person name="Heidel-Fischer H."/>
            <person name="Hirsh A."/>
            <person name="Hu Y."/>
            <person name="Jiang H."/>
            <person name="Kalra D."/>
            <person name="Klinner C."/>
            <person name="Konig C."/>
            <person name="Kovar C."/>
            <person name="Kroll A.R."/>
            <person name="Kuwar S.S."/>
            <person name="Lee S.L."/>
            <person name="Lehman R."/>
            <person name="Li K."/>
            <person name="Li Z."/>
            <person name="Liang H."/>
            <person name="Lovelace S."/>
            <person name="Lu Z."/>
            <person name="Mansfield J.H."/>
            <person name="McCulloch K.J."/>
            <person name="Mathew T."/>
            <person name="Morton B."/>
            <person name="Muzny D.M."/>
            <person name="Neunemann D."/>
            <person name="Ongeri F."/>
            <person name="Pauchet Y."/>
            <person name="Pu L.L."/>
            <person name="Pyrousis I."/>
            <person name="Rao X.J."/>
            <person name="Redding A."/>
            <person name="Roesel C."/>
            <person name="Sanchez-Gracia A."/>
            <person name="Schaack S."/>
            <person name="Shukla A."/>
            <person name="Tetreau G."/>
            <person name="Wang Y."/>
            <person name="Xiong G.H."/>
            <person name="Traut W."/>
            <person name="Walsh T.K."/>
            <person name="Worley K.C."/>
            <person name="Wu D."/>
            <person name="Wu W."/>
            <person name="Wu Y.Q."/>
            <person name="Zhang X."/>
            <person name="Zou Z."/>
            <person name="Zucker H."/>
            <person name="Briscoe A.D."/>
            <person name="Burmester T."/>
            <person name="Clem R.J."/>
            <person name="Feyereisen R."/>
            <person name="Grimmelikhuijzen C.J.P."/>
            <person name="Hamodrakas S.J."/>
            <person name="Hansson B.S."/>
            <person name="Huguet E."/>
            <person name="Jermiin L.S."/>
            <person name="Lan Q."/>
            <person name="Lehman H.K."/>
            <person name="Lorenzen M."/>
            <person name="Merzendorfer H."/>
            <person name="Michalopoulos I."/>
            <person name="Morton D.B."/>
            <person name="Muthukrishnan S."/>
            <person name="Oakeshott J.G."/>
            <person name="Palmer W."/>
            <person name="Park Y."/>
            <person name="Passarelli A.L."/>
            <person name="Rozas J."/>
            <person name="Schwartz L.M."/>
            <person name="Smith W."/>
            <person name="Southgate A."/>
            <person name="Vilcinskas A."/>
            <person name="Vogt R."/>
            <person name="Wang P."/>
            <person name="Werren J."/>
            <person name="Yu X.Q."/>
            <person name="Zhou J.J."/>
            <person name="Brown S.J."/>
            <person name="Scherer S.E."/>
            <person name="Richards S."/>
            <person name="Blissard G.W."/>
        </authorList>
    </citation>
    <scope>NUCLEOTIDE SEQUENCE</scope>
</reference>
<feature type="chain" id="PRO_5038276467" description="Peptidase S1 domain-containing protein" evidence="7">
    <location>
        <begin position="18"/>
        <end position="292"/>
    </location>
</feature>
<evidence type="ECO:0000259" key="8">
    <source>
        <dbReference type="PROSITE" id="PS50240"/>
    </source>
</evidence>
<proteinExistence type="inferred from homology"/>
<protein>
    <recommendedName>
        <fullName evidence="8">Peptidase S1 domain-containing protein</fullName>
    </recommendedName>
</protein>
<comment type="similarity">
    <text evidence="5">Belongs to the peptidase S1 family. CLIP subfamily.</text>
</comment>
<dbReference type="CDD" id="cd00190">
    <property type="entry name" value="Tryp_SPc"/>
    <property type="match status" value="1"/>
</dbReference>
<evidence type="ECO:0000256" key="7">
    <source>
        <dbReference type="SAM" id="SignalP"/>
    </source>
</evidence>
<keyword evidence="2 6" id="KW-0378">Hydrolase</keyword>
<keyword evidence="10" id="KW-1185">Reference proteome</keyword>
<dbReference type="AlphaFoldDB" id="A0A921Z4W1"/>
<keyword evidence="1 6" id="KW-0645">Protease</keyword>
<keyword evidence="7" id="KW-0732">Signal</keyword>
<dbReference type="PANTHER" id="PTHR24256">
    <property type="entry name" value="TRYPTASE-RELATED"/>
    <property type="match status" value="1"/>
</dbReference>
<name>A0A921Z4W1_MANSE</name>
<evidence type="ECO:0000256" key="3">
    <source>
        <dbReference type="ARBA" id="ARBA00022825"/>
    </source>
</evidence>
<evidence type="ECO:0000313" key="10">
    <source>
        <dbReference type="Proteomes" id="UP000791440"/>
    </source>
</evidence>
<dbReference type="EMBL" id="JH668384">
    <property type="protein sequence ID" value="KAG6450196.1"/>
    <property type="molecule type" value="Genomic_DNA"/>
</dbReference>
<keyword evidence="3 6" id="KW-0720">Serine protease</keyword>
<dbReference type="InterPro" id="IPR001314">
    <property type="entry name" value="Peptidase_S1A"/>
</dbReference>
<evidence type="ECO:0000256" key="2">
    <source>
        <dbReference type="ARBA" id="ARBA00022801"/>
    </source>
</evidence>
<dbReference type="Pfam" id="PF00089">
    <property type="entry name" value="Trypsin"/>
    <property type="match status" value="1"/>
</dbReference>
<sequence length="292" mass="31490">MKLAVVTLLACASLAYGRSFNFEEHLEDITAYGYLTKYGIPRAEEIRRMEEEGIAQSRIVGGSSSSVGQFPYQAGLVITLPQGTGACGGSLLSNRRVLTAAHCWWDGRNQASRFVVVLGSNRLFSGGVRLETRDIVMHGSWNPNLVRNDIAMIRLPSNVGFNNNINVIALPSGSQLNLNFAGERAIASGFGRTRDGVNIDGNLNHVTLDVIANNVCSRTFPLLIQSSNICTSGANGRSTCHGDSGGPLAATRNNRPLLIGVTSFGHRDGCQRGHPAAFARVTSYDAWIRRNL</sequence>
<dbReference type="GO" id="GO:0006508">
    <property type="term" value="P:proteolysis"/>
    <property type="evidence" value="ECO:0007669"/>
    <property type="project" value="UniProtKB-KW"/>
</dbReference>
<organism evidence="9 10">
    <name type="scientific">Manduca sexta</name>
    <name type="common">Tobacco hawkmoth</name>
    <name type="synonym">Tobacco hornworm</name>
    <dbReference type="NCBI Taxonomy" id="7130"/>
    <lineage>
        <taxon>Eukaryota</taxon>
        <taxon>Metazoa</taxon>
        <taxon>Ecdysozoa</taxon>
        <taxon>Arthropoda</taxon>
        <taxon>Hexapoda</taxon>
        <taxon>Insecta</taxon>
        <taxon>Pterygota</taxon>
        <taxon>Neoptera</taxon>
        <taxon>Endopterygota</taxon>
        <taxon>Lepidoptera</taxon>
        <taxon>Glossata</taxon>
        <taxon>Ditrysia</taxon>
        <taxon>Bombycoidea</taxon>
        <taxon>Sphingidae</taxon>
        <taxon>Sphinginae</taxon>
        <taxon>Sphingini</taxon>
        <taxon>Manduca</taxon>
    </lineage>
</organism>
<dbReference type="SUPFAM" id="SSF50494">
    <property type="entry name" value="Trypsin-like serine proteases"/>
    <property type="match status" value="1"/>
</dbReference>
<feature type="domain" description="Peptidase S1" evidence="8">
    <location>
        <begin position="59"/>
        <end position="292"/>
    </location>
</feature>
<evidence type="ECO:0000256" key="4">
    <source>
        <dbReference type="ARBA" id="ARBA00023157"/>
    </source>
</evidence>
<keyword evidence="4" id="KW-1015">Disulfide bond</keyword>
<gene>
    <name evidence="9" type="ORF">O3G_MSEX006449</name>
</gene>
<evidence type="ECO:0000256" key="1">
    <source>
        <dbReference type="ARBA" id="ARBA00022670"/>
    </source>
</evidence>
<evidence type="ECO:0000256" key="5">
    <source>
        <dbReference type="ARBA" id="ARBA00024195"/>
    </source>
</evidence>
<dbReference type="PROSITE" id="PS00134">
    <property type="entry name" value="TRYPSIN_HIS"/>
    <property type="match status" value="1"/>
</dbReference>
<dbReference type="PROSITE" id="PS00135">
    <property type="entry name" value="TRYPSIN_SER"/>
    <property type="match status" value="1"/>
</dbReference>
<dbReference type="PROSITE" id="PS50240">
    <property type="entry name" value="TRYPSIN_DOM"/>
    <property type="match status" value="1"/>
</dbReference>